<protein>
    <recommendedName>
        <fullName evidence="2">Peptidase S1 domain-containing protein</fullName>
    </recommendedName>
</protein>
<proteinExistence type="predicted"/>
<evidence type="ECO:0000313" key="3">
    <source>
        <dbReference type="EMBL" id="SBV94117.1"/>
    </source>
</evidence>
<dbReference type="Pfam" id="PF00089">
    <property type="entry name" value="Trypsin"/>
    <property type="match status" value="1"/>
</dbReference>
<gene>
    <name evidence="3" type="ORF">KL86DYS2_10670</name>
</gene>
<organism evidence="3">
    <name type="scientific">uncultured Dysgonomonas sp</name>
    <dbReference type="NCBI Taxonomy" id="206096"/>
    <lineage>
        <taxon>Bacteria</taxon>
        <taxon>Pseudomonadati</taxon>
        <taxon>Bacteroidota</taxon>
        <taxon>Bacteroidia</taxon>
        <taxon>Bacteroidales</taxon>
        <taxon>Dysgonomonadaceae</taxon>
        <taxon>Dysgonomonas</taxon>
        <taxon>environmental samples</taxon>
    </lineage>
</organism>
<evidence type="ECO:0000256" key="1">
    <source>
        <dbReference type="SAM" id="MobiDB-lite"/>
    </source>
</evidence>
<feature type="domain" description="Peptidase S1" evidence="2">
    <location>
        <begin position="215"/>
        <end position="410"/>
    </location>
</feature>
<dbReference type="RefSeq" id="WP_296947130.1">
    <property type="nucleotide sequence ID" value="NZ_LT599021.1"/>
</dbReference>
<sequence length="537" mass="59788">MNLSLIRFLAGITLLSCIISLSAQEKQYSFNKDKSKLTLIVEKENTKLLVVKNNVKRRGLPLKEAKIYTLDIASDTVGTWSVLPTKENVWKLSFDIPNAKGFYIGFDDFYLPEGAQLYVYEKSNVKNAIVYKHEDNPQGGAYSLENLKGDNVVLEYVAPQNLGTPRLHISDVGYKYVDEQGDPISGFNTASNSCMVNINCAEGGFWKNQKKGVLQLRVKRGGSTYLCSGTLINNTSEDKTPYVLTAYHCFEYLSSSIISNTEFFFDYETPECETENRPNYKYHKGAKPLVLNSIDDGSDGALLRLSESIPDNWDVYYNGWDRTNDGASVTGGAVIHHPLGDVKKITLFNKPLTSSKWDPDSEDEPDGTQWSVTYNKGATEGGSSGAPLFNQNGYVVGTLSGGESNCSNQGLADSFGKFWFHWDQYYDADQHMSKYLDPNNTGATKLKGLSSLGTDEPNPDQQPEFLIYFKGDVLRIYAKDILKKVSIADLNGRILYTKTTGFASSIFEETLYGWRPGVYIVSVDVSGRSTKSIKVMK</sequence>
<reference evidence="3" key="1">
    <citation type="submission" date="2016-04" db="EMBL/GenBank/DDBJ databases">
        <authorList>
            <person name="Evans L.H."/>
            <person name="Alamgir A."/>
            <person name="Owens N."/>
            <person name="Weber N.D."/>
            <person name="Virtaneva K."/>
            <person name="Barbian K."/>
            <person name="Babar A."/>
            <person name="Rosenke K."/>
        </authorList>
    </citation>
    <scope>NUCLEOTIDE SEQUENCE</scope>
    <source>
        <strain evidence="3">86-2</strain>
    </source>
</reference>
<dbReference type="PANTHER" id="PTHR36234:SF5">
    <property type="entry name" value="LYSYL ENDOPEPTIDASE"/>
    <property type="match status" value="1"/>
</dbReference>
<dbReference type="NCBIfam" id="TIGR04183">
    <property type="entry name" value="Por_Secre_tail"/>
    <property type="match status" value="1"/>
</dbReference>
<dbReference type="AlphaFoldDB" id="A0A212J3Y0"/>
<dbReference type="Gene3D" id="2.40.10.10">
    <property type="entry name" value="Trypsin-like serine proteases"/>
    <property type="match status" value="2"/>
</dbReference>
<feature type="region of interest" description="Disordered" evidence="1">
    <location>
        <begin position="354"/>
        <end position="383"/>
    </location>
</feature>
<dbReference type="InterPro" id="IPR026444">
    <property type="entry name" value="Secre_tail"/>
</dbReference>
<dbReference type="SUPFAM" id="SSF50494">
    <property type="entry name" value="Trypsin-like serine proteases"/>
    <property type="match status" value="1"/>
</dbReference>
<dbReference type="GO" id="GO:0004252">
    <property type="term" value="F:serine-type endopeptidase activity"/>
    <property type="evidence" value="ECO:0007669"/>
    <property type="project" value="InterPro"/>
</dbReference>
<dbReference type="InterPro" id="IPR001254">
    <property type="entry name" value="Trypsin_dom"/>
</dbReference>
<name>A0A212J3Y0_9BACT</name>
<dbReference type="EMBL" id="FLUL01000001">
    <property type="protein sequence ID" value="SBV94117.1"/>
    <property type="molecule type" value="Genomic_DNA"/>
</dbReference>
<evidence type="ECO:0000259" key="2">
    <source>
        <dbReference type="Pfam" id="PF00089"/>
    </source>
</evidence>
<accession>A0A212J3Y0</accession>
<dbReference type="PANTHER" id="PTHR36234">
    <property type="entry name" value="LYSYL ENDOPEPTIDASE"/>
    <property type="match status" value="1"/>
</dbReference>
<dbReference type="InterPro" id="IPR043504">
    <property type="entry name" value="Peptidase_S1_PA_chymotrypsin"/>
</dbReference>
<dbReference type="GO" id="GO:0006508">
    <property type="term" value="P:proteolysis"/>
    <property type="evidence" value="ECO:0007669"/>
    <property type="project" value="InterPro"/>
</dbReference>
<dbReference type="InterPro" id="IPR009003">
    <property type="entry name" value="Peptidase_S1_PA"/>
</dbReference>